<dbReference type="EMBL" id="CAJOBS010000006">
    <property type="protein sequence ID" value="CAF4463026.1"/>
    <property type="molecule type" value="Genomic_DNA"/>
</dbReference>
<dbReference type="Gene3D" id="2.10.60.10">
    <property type="entry name" value="CD59"/>
    <property type="match status" value="1"/>
</dbReference>
<dbReference type="Proteomes" id="UP000663838">
    <property type="component" value="Unassembled WGS sequence"/>
</dbReference>
<dbReference type="InterPro" id="IPR045860">
    <property type="entry name" value="Snake_toxin-like_sf"/>
</dbReference>
<accession>A0A820T561</accession>
<organism evidence="2 3">
    <name type="scientific">Rotaria socialis</name>
    <dbReference type="NCBI Taxonomy" id="392032"/>
    <lineage>
        <taxon>Eukaryota</taxon>
        <taxon>Metazoa</taxon>
        <taxon>Spiralia</taxon>
        <taxon>Gnathifera</taxon>
        <taxon>Rotifera</taxon>
        <taxon>Eurotatoria</taxon>
        <taxon>Bdelloidea</taxon>
        <taxon>Philodinida</taxon>
        <taxon>Philodinidae</taxon>
        <taxon>Rotaria</taxon>
    </lineage>
</organism>
<dbReference type="AlphaFoldDB" id="A0A820T561"/>
<evidence type="ECO:0000256" key="1">
    <source>
        <dbReference type="SAM" id="Phobius"/>
    </source>
</evidence>
<reference evidence="2" key="1">
    <citation type="submission" date="2021-02" db="EMBL/GenBank/DDBJ databases">
        <authorList>
            <person name="Nowell W R."/>
        </authorList>
    </citation>
    <scope>NUCLEOTIDE SEQUENCE</scope>
</reference>
<name>A0A820T561_9BILA</name>
<evidence type="ECO:0000313" key="2">
    <source>
        <dbReference type="EMBL" id="CAF4463026.1"/>
    </source>
</evidence>
<comment type="caution">
    <text evidence="2">The sequence shown here is derived from an EMBL/GenBank/DDBJ whole genome shotgun (WGS) entry which is preliminary data.</text>
</comment>
<evidence type="ECO:0000313" key="3">
    <source>
        <dbReference type="Proteomes" id="UP000663838"/>
    </source>
</evidence>
<keyword evidence="1" id="KW-0812">Transmembrane</keyword>
<keyword evidence="1" id="KW-1133">Transmembrane helix</keyword>
<dbReference type="CDD" id="cd00117">
    <property type="entry name" value="TFP"/>
    <property type="match status" value="1"/>
</dbReference>
<proteinExistence type="predicted"/>
<keyword evidence="1" id="KW-0472">Membrane</keyword>
<sequence>MTSFWSPEPADYNEFTNNTCPCPCMKIFAYILTMALLNYATCFDCYECQNCEIPFNSQTNTVTCASSVTQCMKITVKLGTVYTYVLKQCGPCSNETFAFGVTYLNVDCCTGSTCNRTNTISMSKFSATACLFVFFYYYLFRILYINFIYKRKRPWCEITTQIDDKSIKQIDENINSALSRQSMSPLIQEYLPYELRKQPMNRKMTTRLEFSEPPLFRDTFKEDWDELDTQSLDSRTSVSRKTSFYTVGEETFCRQSPTRYWSLTSSSNLTQSSPSIEQLSPIDTCSTETRLQICFKSFTNLSRRLVNNEKYRSDINNSKEINIFNNVSHV</sequence>
<gene>
    <name evidence="2" type="ORF">TOA249_LOCUS287</name>
</gene>
<protein>
    <submittedName>
        <fullName evidence="2">Uncharacterized protein</fullName>
    </submittedName>
</protein>
<feature type="transmembrane region" description="Helical" evidence="1">
    <location>
        <begin position="125"/>
        <end position="144"/>
    </location>
</feature>